<feature type="region of interest" description="Disordered" evidence="1">
    <location>
        <begin position="229"/>
        <end position="254"/>
    </location>
</feature>
<reference evidence="2 3" key="1">
    <citation type="journal article" date="2023" name="Mol. Phylogenet. Evol.">
        <title>Genome-scale phylogeny and comparative genomics of the fungal order Sordariales.</title>
        <authorList>
            <person name="Hensen N."/>
            <person name="Bonometti L."/>
            <person name="Westerberg I."/>
            <person name="Brannstrom I.O."/>
            <person name="Guillou S."/>
            <person name="Cros-Aarteil S."/>
            <person name="Calhoun S."/>
            <person name="Haridas S."/>
            <person name="Kuo A."/>
            <person name="Mondo S."/>
            <person name="Pangilinan J."/>
            <person name="Riley R."/>
            <person name="LaButti K."/>
            <person name="Andreopoulos B."/>
            <person name="Lipzen A."/>
            <person name="Chen C."/>
            <person name="Yan M."/>
            <person name="Daum C."/>
            <person name="Ng V."/>
            <person name="Clum A."/>
            <person name="Steindorff A."/>
            <person name="Ohm R.A."/>
            <person name="Martin F."/>
            <person name="Silar P."/>
            <person name="Natvig D.O."/>
            <person name="Lalanne C."/>
            <person name="Gautier V."/>
            <person name="Ament-Velasquez S.L."/>
            <person name="Kruys A."/>
            <person name="Hutchinson M.I."/>
            <person name="Powell A.J."/>
            <person name="Barry K."/>
            <person name="Miller A.N."/>
            <person name="Grigoriev I.V."/>
            <person name="Debuchy R."/>
            <person name="Gladieux P."/>
            <person name="Hiltunen Thoren M."/>
            <person name="Johannesson H."/>
        </authorList>
    </citation>
    <scope>NUCLEOTIDE SEQUENCE [LARGE SCALE GENOMIC DNA]</scope>
    <source>
        <strain evidence="2 3">FGSC 10403</strain>
    </source>
</reference>
<dbReference type="RefSeq" id="XP_062694778.1">
    <property type="nucleotide sequence ID" value="XM_062840753.1"/>
</dbReference>
<feature type="region of interest" description="Disordered" evidence="1">
    <location>
        <begin position="274"/>
        <end position="293"/>
    </location>
</feature>
<feature type="compositionally biased region" description="Polar residues" evidence="1">
    <location>
        <begin position="1"/>
        <end position="23"/>
    </location>
</feature>
<name>A0AAJ0IB49_9PEZI</name>
<evidence type="ECO:0000256" key="1">
    <source>
        <dbReference type="SAM" id="MobiDB-lite"/>
    </source>
</evidence>
<evidence type="ECO:0000313" key="3">
    <source>
        <dbReference type="Proteomes" id="UP001285908"/>
    </source>
</evidence>
<comment type="caution">
    <text evidence="2">The sequence shown here is derived from an EMBL/GenBank/DDBJ whole genome shotgun (WGS) entry which is preliminary data.</text>
</comment>
<gene>
    <name evidence="2" type="ORF">B0T23DRAFT_441124</name>
</gene>
<feature type="region of interest" description="Disordered" evidence="1">
    <location>
        <begin position="1"/>
        <end position="203"/>
    </location>
</feature>
<organism evidence="2 3">
    <name type="scientific">Neurospora hispaniola</name>
    <dbReference type="NCBI Taxonomy" id="588809"/>
    <lineage>
        <taxon>Eukaryota</taxon>
        <taxon>Fungi</taxon>
        <taxon>Dikarya</taxon>
        <taxon>Ascomycota</taxon>
        <taxon>Pezizomycotina</taxon>
        <taxon>Sordariomycetes</taxon>
        <taxon>Sordariomycetidae</taxon>
        <taxon>Sordariales</taxon>
        <taxon>Sordariaceae</taxon>
        <taxon>Neurospora</taxon>
    </lineage>
</organism>
<feature type="compositionally biased region" description="Low complexity" evidence="1">
    <location>
        <begin position="166"/>
        <end position="176"/>
    </location>
</feature>
<sequence>MAPFQAYTTSTDHDQCLSSVSQRRNPHASTNGTNGTNGNPPPSSLSSSSASDLFTSTSPNDPFTTSSTTSSTTNGTSNGTSTLGGILVTTTTTTTTRNANSPLTPIPRGPVITGPSPSPLSLGSPALQPMSPTRSRSRGSSRGSDYVGGSGSGRSSARGSDDARGSSRSRGTSRGRVITNANMRGARGTPRGGYESHNGLPPVFGSGGDSEHYYNNYPLINHLYGSGLTHHGRSSRGVPRGRPRITANEGETAIRPPSYSIFTQRAMAAAAAATTAGRGTRTSRGGPGPNNNVAPPVVSCNDYGCGSKFEFQFKVEFEFGFWW</sequence>
<feature type="compositionally biased region" description="Low complexity" evidence="1">
    <location>
        <begin position="29"/>
        <end position="81"/>
    </location>
</feature>
<accession>A0AAJ0IB49</accession>
<feature type="compositionally biased region" description="Basic residues" evidence="1">
    <location>
        <begin position="230"/>
        <end position="243"/>
    </location>
</feature>
<keyword evidence="3" id="KW-1185">Reference proteome</keyword>
<proteinExistence type="predicted"/>
<dbReference type="Proteomes" id="UP001285908">
    <property type="component" value="Unassembled WGS sequence"/>
</dbReference>
<protein>
    <submittedName>
        <fullName evidence="2">Uncharacterized protein</fullName>
    </submittedName>
</protein>
<dbReference type="AlphaFoldDB" id="A0AAJ0IB49"/>
<dbReference type="EMBL" id="JAULSX010000003">
    <property type="protein sequence ID" value="KAK3495349.1"/>
    <property type="molecule type" value="Genomic_DNA"/>
</dbReference>
<evidence type="ECO:0000313" key="2">
    <source>
        <dbReference type="EMBL" id="KAK3495349.1"/>
    </source>
</evidence>
<dbReference type="GeneID" id="87878375"/>